<protein>
    <submittedName>
        <fullName evidence="2">Uncharacterized protein</fullName>
    </submittedName>
</protein>
<dbReference type="InterPro" id="IPR016181">
    <property type="entry name" value="Acyl_CoA_acyltransferase"/>
</dbReference>
<dbReference type="AlphaFoldDB" id="A0A1H9S8E2"/>
<reference evidence="3" key="1">
    <citation type="submission" date="2016-10" db="EMBL/GenBank/DDBJ databases">
        <authorList>
            <person name="Varghese N."/>
            <person name="Submissions S."/>
        </authorList>
    </citation>
    <scope>NUCLEOTIDE SEQUENCE [LARGE SCALE GENOMIC DNA]</scope>
    <source>
        <strain evidence="3">CGMCC 4.6825</strain>
    </source>
</reference>
<accession>A0A1H9S8E2</accession>
<dbReference type="Proteomes" id="UP000182841">
    <property type="component" value="Unassembled WGS sequence"/>
</dbReference>
<name>A0A1H9S8E2_9ACTN</name>
<evidence type="ECO:0000256" key="1">
    <source>
        <dbReference type="SAM" id="MobiDB-lite"/>
    </source>
</evidence>
<evidence type="ECO:0000313" key="3">
    <source>
        <dbReference type="Proteomes" id="UP000182841"/>
    </source>
</evidence>
<gene>
    <name evidence="2" type="ORF">SAMN05421870_104351</name>
</gene>
<feature type="region of interest" description="Disordered" evidence="1">
    <location>
        <begin position="90"/>
        <end position="143"/>
    </location>
</feature>
<dbReference type="EMBL" id="FOGO01000004">
    <property type="protein sequence ID" value="SER81270.1"/>
    <property type="molecule type" value="Genomic_DNA"/>
</dbReference>
<organism evidence="2 3">
    <name type="scientific">Streptomyces qinglanensis</name>
    <dbReference type="NCBI Taxonomy" id="943816"/>
    <lineage>
        <taxon>Bacteria</taxon>
        <taxon>Bacillati</taxon>
        <taxon>Actinomycetota</taxon>
        <taxon>Actinomycetes</taxon>
        <taxon>Kitasatosporales</taxon>
        <taxon>Streptomycetaceae</taxon>
        <taxon>Streptomyces</taxon>
    </lineage>
</organism>
<sequence length="293" mass="31211">MRLLGHVVFWGGGADRRSKRCEAAGGCACACHAESATGHRRHRAQLVRICPPSLSSRCSVRGTPPVVALNGGRTTRPGCCEPPFRRDCAPPNDSSPGRGAAARSAHRRRVRSDPGAGKRATTQASGTVSAPGVRRKTRGPPLAFQKLTRVSARMSHHRYQVVSALASLRLGRTFSRCLLLESVVEAAFLCSHARGSPRETGSVEWHHGGGERWRERLAMPAAYDVVALLDGRAVGMAAGLPVDGGACELRSLWVSPRRGPAASETSLLVQCAWSPGAWWTLLPVAAGSVQFCT</sequence>
<evidence type="ECO:0000313" key="2">
    <source>
        <dbReference type="EMBL" id="SER81270.1"/>
    </source>
</evidence>
<dbReference type="SUPFAM" id="SSF55729">
    <property type="entry name" value="Acyl-CoA N-acyltransferases (Nat)"/>
    <property type="match status" value="1"/>
</dbReference>
<keyword evidence="3" id="KW-1185">Reference proteome</keyword>
<feature type="compositionally biased region" description="Low complexity" evidence="1">
    <location>
        <begin position="94"/>
        <end position="103"/>
    </location>
</feature>
<proteinExistence type="predicted"/>